<gene>
    <name evidence="1" type="ordered locus">PMT_1383</name>
</gene>
<dbReference type="HOGENOM" id="CLU_2344385_0_0_3"/>
<evidence type="ECO:0000313" key="2">
    <source>
        <dbReference type="Proteomes" id="UP000001423"/>
    </source>
</evidence>
<keyword evidence="2" id="KW-1185">Reference proteome</keyword>
<proteinExistence type="predicted"/>
<protein>
    <submittedName>
        <fullName evidence="1">Uncharacterized protein</fullName>
    </submittedName>
</protein>
<sequence>MSRFPVRMNWLALKAKHAGIQTYRPSGAPKNKSLLAKTAQPILLEGDHSIFEQFNEHRKNIFAIANRLSTITNQLDRVIMKLNNSLIIGEGSPHRQG</sequence>
<name>Q7V600_PROMM</name>
<dbReference type="EMBL" id="BX548175">
    <property type="protein sequence ID" value="CAE21558.1"/>
    <property type="molecule type" value="Genomic_DNA"/>
</dbReference>
<dbReference type="Proteomes" id="UP000001423">
    <property type="component" value="Chromosome"/>
</dbReference>
<evidence type="ECO:0000313" key="1">
    <source>
        <dbReference type="EMBL" id="CAE21558.1"/>
    </source>
</evidence>
<dbReference type="AlphaFoldDB" id="Q7V600"/>
<dbReference type="KEGG" id="pmt:PMT_1383"/>
<accession>Q7V600</accession>
<organism evidence="1 2">
    <name type="scientific">Prochlorococcus marinus (strain MIT 9313)</name>
    <dbReference type="NCBI Taxonomy" id="74547"/>
    <lineage>
        <taxon>Bacteria</taxon>
        <taxon>Bacillati</taxon>
        <taxon>Cyanobacteriota</taxon>
        <taxon>Cyanophyceae</taxon>
        <taxon>Synechococcales</taxon>
        <taxon>Prochlorococcaceae</taxon>
        <taxon>Prochlorococcus</taxon>
    </lineage>
</organism>
<reference evidence="1 2" key="1">
    <citation type="journal article" date="2003" name="Nature">
        <title>Genome divergence in two Prochlorococcus ecotypes reflects oceanic niche differentiation.</title>
        <authorList>
            <person name="Rocap G."/>
            <person name="Larimer F.W."/>
            <person name="Lamerdin J.E."/>
            <person name="Malfatti S."/>
            <person name="Chain P."/>
            <person name="Ahlgren N.A."/>
            <person name="Arellano A."/>
            <person name="Coleman M."/>
            <person name="Hauser L."/>
            <person name="Hess W.R."/>
            <person name="Johnson Z.I."/>
            <person name="Land M.L."/>
            <person name="Lindell D."/>
            <person name="Post A.F."/>
            <person name="Regala W."/>
            <person name="Shah M."/>
            <person name="Shaw S.L."/>
            <person name="Steglich C."/>
            <person name="Sullivan M.B."/>
            <person name="Ting C.S."/>
            <person name="Tolonen A."/>
            <person name="Webb E.A."/>
            <person name="Zinser E.R."/>
            <person name="Chisholm S.W."/>
        </authorList>
    </citation>
    <scope>NUCLEOTIDE SEQUENCE [LARGE SCALE GENOMIC DNA]</scope>
    <source>
        <strain evidence="2">MIT 9313</strain>
    </source>
</reference>